<feature type="transmembrane region" description="Helical" evidence="1">
    <location>
        <begin position="115"/>
        <end position="135"/>
    </location>
</feature>
<evidence type="ECO:0000313" key="3">
    <source>
        <dbReference type="Proteomes" id="UP001437460"/>
    </source>
</evidence>
<keyword evidence="1" id="KW-0472">Membrane</keyword>
<reference evidence="2 3" key="1">
    <citation type="submission" date="2024-03" db="EMBL/GenBank/DDBJ databases">
        <title>Human intestinal bacterial collection.</title>
        <authorList>
            <person name="Pauvert C."/>
            <person name="Hitch T.C.A."/>
            <person name="Clavel T."/>
        </authorList>
    </citation>
    <scope>NUCLEOTIDE SEQUENCE [LARGE SCALE GENOMIC DNA]</scope>
    <source>
        <strain evidence="2 3">CLA-AP-H27</strain>
    </source>
</reference>
<organism evidence="2 3">
    <name type="scientific">Ventrimonas faecis</name>
    <dbReference type="NCBI Taxonomy" id="3133170"/>
    <lineage>
        <taxon>Bacteria</taxon>
        <taxon>Bacillati</taxon>
        <taxon>Bacillota</taxon>
        <taxon>Clostridia</taxon>
        <taxon>Lachnospirales</taxon>
        <taxon>Lachnospiraceae</taxon>
        <taxon>Ventrimonas</taxon>
    </lineage>
</organism>
<keyword evidence="1" id="KW-0812">Transmembrane</keyword>
<dbReference type="Proteomes" id="UP001437460">
    <property type="component" value="Unassembled WGS sequence"/>
</dbReference>
<keyword evidence="3" id="KW-1185">Reference proteome</keyword>
<gene>
    <name evidence="2" type="ORF">WMO41_06325</name>
</gene>
<name>A0ABV1HKC9_9FIRM</name>
<sequence length="140" mass="15244">MNQKSSGRPPDHGILKKEMFGYAGICLMLLLFLGIGGMLVRTFPVKGVLGALCYLVVGGLGMSAGIFWFRPEAEWSEFFKTFNLLYHPGIWILAAASFLEGTGIGTAYITGNLHLIYIAGWTFLVAGVIVLVVILRGSRM</sequence>
<keyword evidence="1" id="KW-1133">Transmembrane helix</keyword>
<accession>A0ABV1HKC9</accession>
<proteinExistence type="predicted"/>
<dbReference type="EMBL" id="JBBMFJ010000009">
    <property type="protein sequence ID" value="MEQ2562776.1"/>
    <property type="molecule type" value="Genomic_DNA"/>
</dbReference>
<feature type="transmembrane region" description="Helical" evidence="1">
    <location>
        <begin position="47"/>
        <end position="69"/>
    </location>
</feature>
<evidence type="ECO:0000313" key="2">
    <source>
        <dbReference type="EMBL" id="MEQ2562776.1"/>
    </source>
</evidence>
<protein>
    <submittedName>
        <fullName evidence="2">Uncharacterized protein</fullName>
    </submittedName>
</protein>
<dbReference type="RefSeq" id="WP_349229011.1">
    <property type="nucleotide sequence ID" value="NZ_JBBMFJ010000009.1"/>
</dbReference>
<evidence type="ECO:0000256" key="1">
    <source>
        <dbReference type="SAM" id="Phobius"/>
    </source>
</evidence>
<feature type="transmembrane region" description="Helical" evidence="1">
    <location>
        <begin position="20"/>
        <end position="41"/>
    </location>
</feature>
<comment type="caution">
    <text evidence="2">The sequence shown here is derived from an EMBL/GenBank/DDBJ whole genome shotgun (WGS) entry which is preliminary data.</text>
</comment>
<feature type="transmembrane region" description="Helical" evidence="1">
    <location>
        <begin position="90"/>
        <end position="109"/>
    </location>
</feature>